<keyword evidence="2" id="KW-1185">Reference proteome</keyword>
<keyword evidence="1" id="KW-0614">Plasmid</keyword>
<dbReference type="RefSeq" id="WP_013282905.1">
    <property type="nucleotide sequence ID" value="NC_014389.1"/>
</dbReference>
<protein>
    <submittedName>
        <fullName evidence="1">Uncharacterized protein</fullName>
    </submittedName>
</protein>
<dbReference type="Proteomes" id="UP000001299">
    <property type="component" value="Plasmid pCY360"/>
</dbReference>
<sequence length="57" mass="6589">MLIKQSFKCPICGKYFETNIATEIKNNNPGLDTNPHNDEIFEQTVLCPKGRNENEYK</sequence>
<dbReference type="HOGENOM" id="CLU_2987929_0_0_9"/>
<accession>E0S4C4</accession>
<dbReference type="KEGG" id="bpb:bpr_II319"/>
<name>E0S4C4_BUTPB</name>
<geneLocation type="plasmid" evidence="1 2">
    <name>pCY360</name>
</geneLocation>
<gene>
    <name evidence="1" type="ordered locus">bpr_II319</name>
</gene>
<dbReference type="EMBL" id="CP001812">
    <property type="protein sequence ID" value="ADL36256.1"/>
    <property type="molecule type" value="Genomic_DNA"/>
</dbReference>
<organism evidence="1 2">
    <name type="scientific">Butyrivibrio proteoclasticus (strain ATCC 51982 / DSM 14932 / B316)</name>
    <name type="common">Clostridium proteoclasticum</name>
    <dbReference type="NCBI Taxonomy" id="515622"/>
    <lineage>
        <taxon>Bacteria</taxon>
        <taxon>Bacillati</taxon>
        <taxon>Bacillota</taxon>
        <taxon>Clostridia</taxon>
        <taxon>Lachnospirales</taxon>
        <taxon>Lachnospiraceae</taxon>
        <taxon>Butyrivibrio</taxon>
    </lineage>
</organism>
<reference evidence="1 2" key="1">
    <citation type="journal article" date="2010" name="PLoS ONE">
        <title>The glycobiome of the rumen bacterium Butyrivibrio proteoclasticus B316(T) highlights adaptation to a polysaccharide-rich environment.</title>
        <authorList>
            <person name="Kelly W.J."/>
            <person name="Leahy S.C."/>
            <person name="Altermann E."/>
            <person name="Yeoman C.J."/>
            <person name="Dunne J.C."/>
            <person name="Kong Z."/>
            <person name="Pacheco D.M."/>
            <person name="Li D."/>
            <person name="Noel S.J."/>
            <person name="Moon C.D."/>
            <person name="Cookson A.L."/>
            <person name="Attwood G.T."/>
        </authorList>
    </citation>
    <scope>NUCLEOTIDE SEQUENCE [LARGE SCALE GENOMIC DNA]</scope>
    <source>
        <strain evidence="2">ATCC 51982 / DSM 14932 / B316</strain>
        <plasmid evidence="2">Plasmid pCY360</plasmid>
    </source>
</reference>
<dbReference type="AlphaFoldDB" id="E0S4C4"/>
<evidence type="ECO:0000313" key="1">
    <source>
        <dbReference type="EMBL" id="ADL36256.1"/>
    </source>
</evidence>
<proteinExistence type="predicted"/>
<evidence type="ECO:0000313" key="2">
    <source>
        <dbReference type="Proteomes" id="UP000001299"/>
    </source>
</evidence>